<evidence type="ECO:0000259" key="3">
    <source>
        <dbReference type="Pfam" id="PF00656"/>
    </source>
</evidence>
<dbReference type="InterPro" id="IPR050452">
    <property type="entry name" value="Metacaspase"/>
</dbReference>
<reference evidence="5" key="1">
    <citation type="submission" date="2016-10" db="EMBL/GenBank/DDBJ databases">
        <title>Sequence of Gallionella enrichment culture.</title>
        <authorList>
            <person name="Poehlein A."/>
            <person name="Muehling M."/>
            <person name="Daniel R."/>
        </authorList>
    </citation>
    <scope>NUCLEOTIDE SEQUENCE</scope>
</reference>
<accession>A0A1J5RW61</accession>
<evidence type="ECO:0000256" key="2">
    <source>
        <dbReference type="SAM" id="MobiDB-lite"/>
    </source>
</evidence>
<dbReference type="GO" id="GO:0009253">
    <property type="term" value="P:peptidoglycan catabolic process"/>
    <property type="evidence" value="ECO:0007669"/>
    <property type="project" value="InterPro"/>
</dbReference>
<evidence type="ECO:0000259" key="4">
    <source>
        <dbReference type="Pfam" id="PF01510"/>
    </source>
</evidence>
<dbReference type="InterPro" id="IPR029058">
    <property type="entry name" value="AB_hydrolase_fold"/>
</dbReference>
<feature type="domain" description="Peptidase C14 caspase" evidence="3">
    <location>
        <begin position="657"/>
        <end position="894"/>
    </location>
</feature>
<dbReference type="PANTHER" id="PTHR48104:SF30">
    <property type="entry name" value="METACASPASE-1"/>
    <property type="match status" value="1"/>
</dbReference>
<dbReference type="CDD" id="cd06583">
    <property type="entry name" value="PGRP"/>
    <property type="match status" value="1"/>
</dbReference>
<evidence type="ECO:0000256" key="1">
    <source>
        <dbReference type="SAM" id="Coils"/>
    </source>
</evidence>
<keyword evidence="1" id="KW-0175">Coiled coil</keyword>
<dbReference type="EMBL" id="MLJW01000152">
    <property type="protein sequence ID" value="OIQ96231.1"/>
    <property type="molecule type" value="Genomic_DNA"/>
</dbReference>
<feature type="coiled-coil region" evidence="1">
    <location>
        <begin position="160"/>
        <end position="210"/>
    </location>
</feature>
<comment type="caution">
    <text evidence="5">The sequence shown here is derived from an EMBL/GenBank/DDBJ whole genome shotgun (WGS) entry which is preliminary data.</text>
</comment>
<dbReference type="SUPFAM" id="SSF52129">
    <property type="entry name" value="Caspase-like"/>
    <property type="match status" value="1"/>
</dbReference>
<dbReference type="GO" id="GO:0006508">
    <property type="term" value="P:proteolysis"/>
    <property type="evidence" value="ECO:0007669"/>
    <property type="project" value="InterPro"/>
</dbReference>
<dbReference type="Gene3D" id="3.40.80.10">
    <property type="entry name" value="Peptidoglycan recognition protein-like"/>
    <property type="match status" value="1"/>
</dbReference>
<dbReference type="GO" id="GO:0008745">
    <property type="term" value="F:N-acetylmuramoyl-L-alanine amidase activity"/>
    <property type="evidence" value="ECO:0007669"/>
    <property type="project" value="InterPro"/>
</dbReference>
<feature type="compositionally biased region" description="Low complexity" evidence="2">
    <location>
        <begin position="630"/>
        <end position="644"/>
    </location>
</feature>
<dbReference type="Pfam" id="PF01510">
    <property type="entry name" value="Amidase_2"/>
    <property type="match status" value="1"/>
</dbReference>
<dbReference type="GO" id="GO:0005737">
    <property type="term" value="C:cytoplasm"/>
    <property type="evidence" value="ECO:0007669"/>
    <property type="project" value="TreeGrafter"/>
</dbReference>
<feature type="region of interest" description="Disordered" evidence="2">
    <location>
        <begin position="627"/>
        <end position="651"/>
    </location>
</feature>
<dbReference type="Gene3D" id="3.40.50.1460">
    <property type="match status" value="1"/>
</dbReference>
<protein>
    <submittedName>
        <fullName evidence="5">Caspase domain protein</fullName>
    </submittedName>
</protein>
<dbReference type="SUPFAM" id="SSF53474">
    <property type="entry name" value="alpha/beta-Hydrolases"/>
    <property type="match status" value="1"/>
</dbReference>
<sequence>MPPPFKRIDLDEFETLLARFDFRRRINAVHMHHTWRPTRSQFKGHDTIVAIWQFHTVTNQWRDIAQHLTIDPEGGLWLGRDWNLAPASASGHNGNDAAGPFMFETVGDFDIGHDPLDGAQRQAVLGVIARVQKRFGLSPETLVFHNAMAPKTCPGTGVDYAQLVAELHEAREALEQASRSPRAPVDGPFAEEALARNQAVEEAIDLLTRKLPAGHEPADAESDHQEFAGRQAAAIVPTARPSPAAARQARDSGLGPAQLSALRPHLVNLSCGKFSSEGEYKSTAGDVDAIFNQHLPAWLAQLPEGEKLRLLFYAHGGLVSESEGLKIAHKHVGWWQENGVYPIYFVWETGLFETVGSLLSRCRSRAARDIWDATTDPLIEEAVRALQAPRIWGGMKRSAEIAAAPEGGARYVAARLSEFCAKYGDRVELHACGHSAGAIFQSHFLPSALDHRVPDFKSLHFLAPAISVDAFRERLLPRIGKGRGVDSLSLFTMNRDYERDDNCAGIYRKSLLYLIYEALEDERKTDILGLEISLRADPALCELLGLGPDPTLAAGEVIWSVSAADAGRSASTSVSHGGFDDDAPTMNSVARRVLGREDADAIVEYTGEDSRAPIVWQDQVDWPGVLRRVSPNSAPSSAPASAPASAPPLPAQAAGSRRALCVGIDRYPGGNELSGCVADARLWADTFSRLGFETPVMLLDGEACRAAILERLGALLAESVAGDVLAFQFSGHGTQLPDLNGDEDDNLDEALCPVDFAGGAFLIDDDIAELFARIPPGVNVTCFMDCCHSGSNTRFVGGGTARPREADARPRFIKATAAMISAHERFRSGAVPGASRALRRGGAEAMSEVSFSACQPQEVAWESGGHGAFSLRATQVLRSGPAGISNQEFAERVITAFGDKPAQHVYLDCAQAARSAPLLQPLR</sequence>
<gene>
    <name evidence="5" type="ORF">GALL_217480</name>
</gene>
<dbReference type="InterPro" id="IPR011600">
    <property type="entry name" value="Pept_C14_caspase"/>
</dbReference>
<evidence type="ECO:0000313" key="5">
    <source>
        <dbReference type="EMBL" id="OIQ96231.1"/>
    </source>
</evidence>
<name>A0A1J5RW61_9ZZZZ</name>
<organism evidence="5">
    <name type="scientific">mine drainage metagenome</name>
    <dbReference type="NCBI Taxonomy" id="410659"/>
    <lineage>
        <taxon>unclassified sequences</taxon>
        <taxon>metagenomes</taxon>
        <taxon>ecological metagenomes</taxon>
    </lineage>
</organism>
<dbReference type="Pfam" id="PF00656">
    <property type="entry name" value="Peptidase_C14"/>
    <property type="match status" value="1"/>
</dbReference>
<dbReference type="InterPro" id="IPR036505">
    <property type="entry name" value="Amidase/PGRP_sf"/>
</dbReference>
<dbReference type="PANTHER" id="PTHR48104">
    <property type="entry name" value="METACASPASE-4"/>
    <property type="match status" value="1"/>
</dbReference>
<dbReference type="AlphaFoldDB" id="A0A1J5RW61"/>
<dbReference type="GO" id="GO:0004197">
    <property type="term" value="F:cysteine-type endopeptidase activity"/>
    <property type="evidence" value="ECO:0007669"/>
    <property type="project" value="InterPro"/>
</dbReference>
<dbReference type="InterPro" id="IPR002502">
    <property type="entry name" value="Amidase_domain"/>
</dbReference>
<feature type="domain" description="N-acetylmuramoyl-L-alanine amidase" evidence="4">
    <location>
        <begin position="24"/>
        <end position="155"/>
    </location>
</feature>
<dbReference type="SUPFAM" id="SSF55846">
    <property type="entry name" value="N-acetylmuramoyl-L-alanine amidase-like"/>
    <property type="match status" value="1"/>
</dbReference>
<proteinExistence type="predicted"/>
<dbReference type="InterPro" id="IPR029030">
    <property type="entry name" value="Caspase-like_dom_sf"/>
</dbReference>